<accession>A0A7I7TX67</accession>
<organism evidence="1 2">
    <name type="scientific">Mycolicibacterium parafortuitum</name>
    <name type="common">Mycobacterium parafortuitum</name>
    <dbReference type="NCBI Taxonomy" id="39692"/>
    <lineage>
        <taxon>Bacteria</taxon>
        <taxon>Bacillati</taxon>
        <taxon>Actinomycetota</taxon>
        <taxon>Actinomycetes</taxon>
        <taxon>Mycobacteriales</taxon>
        <taxon>Mycobacteriaceae</taxon>
        <taxon>Mycolicibacterium</taxon>
    </lineage>
</organism>
<proteinExistence type="predicted"/>
<protein>
    <submittedName>
        <fullName evidence="1">Uncharacterized protein</fullName>
    </submittedName>
</protein>
<name>A0A7I7TX67_MYCPF</name>
<dbReference type="InterPro" id="IPR051209">
    <property type="entry name" value="FAD-bind_Monooxygenase_sf"/>
</dbReference>
<sequence>MTASDLRGVDTYRGDRIRVESWHQGYDFAGKRVAVVGTDSHTVRIVPELTGIAAFVKVFQCAPRWILPYPVPAEFTKAPVLQWGIARLAQAHLRTQVADPWLRRQLTPDHPLEAAEMLVSSDYYPALQQADCKLIDWPIATFSPVGVRTSDGVEHHVDTIVFGDARGRDARYLR</sequence>
<dbReference type="InterPro" id="IPR036188">
    <property type="entry name" value="FAD/NAD-bd_sf"/>
</dbReference>
<dbReference type="EMBL" id="AP022598">
    <property type="protein sequence ID" value="BBY73213.1"/>
    <property type="molecule type" value="Genomic_DNA"/>
</dbReference>
<reference evidence="1 2" key="1">
    <citation type="journal article" date="2019" name="Emerg. Microbes Infect.">
        <title>Comprehensive subspecies identification of 175 nontuberculous mycobacteria species based on 7547 genomic profiles.</title>
        <authorList>
            <person name="Matsumoto Y."/>
            <person name="Kinjo T."/>
            <person name="Motooka D."/>
            <person name="Nabeya D."/>
            <person name="Jung N."/>
            <person name="Uechi K."/>
            <person name="Horii T."/>
            <person name="Iida T."/>
            <person name="Fujita J."/>
            <person name="Nakamura S."/>
        </authorList>
    </citation>
    <scope>NUCLEOTIDE SEQUENCE [LARGE SCALE GENOMIC DNA]</scope>
    <source>
        <strain evidence="1 2">JCM 6367</strain>
    </source>
</reference>
<evidence type="ECO:0000313" key="2">
    <source>
        <dbReference type="Proteomes" id="UP000466554"/>
    </source>
</evidence>
<dbReference type="Gene3D" id="3.50.50.60">
    <property type="entry name" value="FAD/NAD(P)-binding domain"/>
    <property type="match status" value="1"/>
</dbReference>
<dbReference type="Proteomes" id="UP000466554">
    <property type="component" value="Chromosome"/>
</dbReference>
<gene>
    <name evidence="1" type="ORF">MPRF_01120</name>
</gene>
<evidence type="ECO:0000313" key="1">
    <source>
        <dbReference type="EMBL" id="BBY73213.1"/>
    </source>
</evidence>
<dbReference type="AlphaFoldDB" id="A0A7I7TX67"/>
<dbReference type="PANTHER" id="PTHR42877:SF4">
    <property type="entry name" value="FAD_NAD(P)-BINDING DOMAIN-CONTAINING PROTEIN-RELATED"/>
    <property type="match status" value="1"/>
</dbReference>
<dbReference type="PANTHER" id="PTHR42877">
    <property type="entry name" value="L-ORNITHINE N(5)-MONOOXYGENASE-RELATED"/>
    <property type="match status" value="1"/>
</dbReference>
<dbReference type="SUPFAM" id="SSF51905">
    <property type="entry name" value="FAD/NAD(P)-binding domain"/>
    <property type="match status" value="1"/>
</dbReference>